<dbReference type="InterPro" id="IPR009959">
    <property type="entry name" value="Cyclase_SnoaL-like"/>
</dbReference>
<dbReference type="PANTHER" id="PTHR38436">
    <property type="entry name" value="POLYKETIDE CYCLASE SNOAL-LIKE DOMAIN"/>
    <property type="match status" value="1"/>
</dbReference>
<organism evidence="1 2">
    <name type="scientific">Paraburkholderia phenazinium</name>
    <dbReference type="NCBI Taxonomy" id="60549"/>
    <lineage>
        <taxon>Bacteria</taxon>
        <taxon>Pseudomonadati</taxon>
        <taxon>Pseudomonadota</taxon>
        <taxon>Betaproteobacteria</taxon>
        <taxon>Burkholderiales</taxon>
        <taxon>Burkholderiaceae</taxon>
        <taxon>Paraburkholderia</taxon>
    </lineage>
</organism>
<dbReference type="GO" id="GO:0030638">
    <property type="term" value="P:polyketide metabolic process"/>
    <property type="evidence" value="ECO:0007669"/>
    <property type="project" value="InterPro"/>
</dbReference>
<dbReference type="EMBL" id="FSRM01000002">
    <property type="protein sequence ID" value="SIO43302.1"/>
    <property type="molecule type" value="Genomic_DNA"/>
</dbReference>
<dbReference type="PANTHER" id="PTHR38436:SF1">
    <property type="entry name" value="ESTER CYCLASE"/>
    <property type="match status" value="1"/>
</dbReference>
<dbReference type="Pfam" id="PF07366">
    <property type="entry name" value="SnoaL"/>
    <property type="match status" value="1"/>
</dbReference>
<dbReference type="AlphaFoldDB" id="A0A1N6JG07"/>
<dbReference type="OrthoDB" id="9182871at2"/>
<evidence type="ECO:0000313" key="2">
    <source>
        <dbReference type="Proteomes" id="UP000184693"/>
    </source>
</evidence>
<evidence type="ECO:0000313" key="1">
    <source>
        <dbReference type="EMBL" id="SIO43302.1"/>
    </source>
</evidence>
<protein>
    <submittedName>
        <fullName evidence="1">Predicted ester cyclase</fullName>
    </submittedName>
</protein>
<reference evidence="1 2" key="1">
    <citation type="submission" date="2016-11" db="EMBL/GenBank/DDBJ databases">
        <authorList>
            <person name="Jaros S."/>
            <person name="Januszkiewicz K."/>
            <person name="Wedrychowicz H."/>
        </authorList>
    </citation>
    <scope>NUCLEOTIDE SEQUENCE [LARGE SCALE GENOMIC DNA]</scope>
    <source>
        <strain evidence="1 2">GAS86</strain>
    </source>
</reference>
<name>A0A1N6JG07_9BURK</name>
<sequence length="146" mass="16048">MNTVLDEQATRDLIARLYDAFSRRSVELLRQVVAADWEYIPEPAGAQPGPDQMTAVFARIDSALPDMSIQLLDVLIHGDRVAVRAEVSGTQSGKLLGIEATAKPVKFAIHSFHEIRDGLVAKTWHIEDWLSVFRQLGAFPQGVPGG</sequence>
<dbReference type="Gene3D" id="3.10.450.50">
    <property type="match status" value="1"/>
</dbReference>
<proteinExistence type="predicted"/>
<dbReference type="Proteomes" id="UP000184693">
    <property type="component" value="Unassembled WGS sequence"/>
</dbReference>
<gene>
    <name evidence="1" type="ORF">SAMN05444168_4380</name>
</gene>
<dbReference type="InterPro" id="IPR032710">
    <property type="entry name" value="NTF2-like_dom_sf"/>
</dbReference>
<accession>A0A1N6JG07</accession>
<dbReference type="SUPFAM" id="SSF54427">
    <property type="entry name" value="NTF2-like"/>
    <property type="match status" value="1"/>
</dbReference>